<name>A0A1R2AZB6_9CILI</name>
<protein>
    <recommendedName>
        <fullName evidence="2">Cyclic nucleotide-binding domain-containing protein</fullName>
    </recommendedName>
</protein>
<evidence type="ECO:0000313" key="4">
    <source>
        <dbReference type="Proteomes" id="UP000187209"/>
    </source>
</evidence>
<dbReference type="GO" id="GO:0005829">
    <property type="term" value="C:cytosol"/>
    <property type="evidence" value="ECO:0007669"/>
    <property type="project" value="TreeGrafter"/>
</dbReference>
<dbReference type="InterPro" id="IPR000595">
    <property type="entry name" value="cNMP-bd_dom"/>
</dbReference>
<dbReference type="OrthoDB" id="409725at2759"/>
<evidence type="ECO:0000313" key="3">
    <source>
        <dbReference type="EMBL" id="OMJ69720.1"/>
    </source>
</evidence>
<dbReference type="PROSITE" id="PS50042">
    <property type="entry name" value="CNMP_BINDING_3"/>
    <property type="match status" value="2"/>
</dbReference>
<gene>
    <name evidence="3" type="ORF">SteCoe_32484</name>
</gene>
<dbReference type="GO" id="GO:0005952">
    <property type="term" value="C:cAMP-dependent protein kinase complex"/>
    <property type="evidence" value="ECO:0007669"/>
    <property type="project" value="InterPro"/>
</dbReference>
<reference evidence="3 4" key="1">
    <citation type="submission" date="2016-11" db="EMBL/GenBank/DDBJ databases">
        <title>The macronuclear genome of Stentor coeruleus: a giant cell with tiny introns.</title>
        <authorList>
            <person name="Slabodnick M."/>
            <person name="Ruby J.G."/>
            <person name="Reiff S.B."/>
            <person name="Swart E.C."/>
            <person name="Gosai S."/>
            <person name="Prabakaran S."/>
            <person name="Witkowska E."/>
            <person name="Larue G.E."/>
            <person name="Fisher S."/>
            <person name="Freeman R.M."/>
            <person name="Gunawardena J."/>
            <person name="Chu W."/>
            <person name="Stover N.A."/>
            <person name="Gregory B.D."/>
            <person name="Nowacki M."/>
            <person name="Derisi J."/>
            <person name="Roy S.W."/>
            <person name="Marshall W.F."/>
            <person name="Sood P."/>
        </authorList>
    </citation>
    <scope>NUCLEOTIDE SEQUENCE [LARGE SCALE GENOMIC DNA]</scope>
    <source>
        <strain evidence="3">WM001</strain>
    </source>
</reference>
<feature type="compositionally biased region" description="Low complexity" evidence="1">
    <location>
        <begin position="38"/>
        <end position="47"/>
    </location>
</feature>
<dbReference type="GO" id="GO:0004862">
    <property type="term" value="F:cAMP-dependent protein kinase inhibitor activity"/>
    <property type="evidence" value="ECO:0007669"/>
    <property type="project" value="TreeGrafter"/>
</dbReference>
<dbReference type="GO" id="GO:0034236">
    <property type="term" value="F:protein kinase A catalytic subunit binding"/>
    <property type="evidence" value="ECO:0007669"/>
    <property type="project" value="TreeGrafter"/>
</dbReference>
<dbReference type="PANTHER" id="PTHR11635:SF152">
    <property type="entry name" value="CAMP-DEPENDENT PROTEIN KINASE TYPE I REGULATORY SUBUNIT-RELATED"/>
    <property type="match status" value="1"/>
</dbReference>
<proteinExistence type="predicted"/>
<organism evidence="3 4">
    <name type="scientific">Stentor coeruleus</name>
    <dbReference type="NCBI Taxonomy" id="5963"/>
    <lineage>
        <taxon>Eukaryota</taxon>
        <taxon>Sar</taxon>
        <taxon>Alveolata</taxon>
        <taxon>Ciliophora</taxon>
        <taxon>Postciliodesmatophora</taxon>
        <taxon>Heterotrichea</taxon>
        <taxon>Heterotrichida</taxon>
        <taxon>Stentoridae</taxon>
        <taxon>Stentor</taxon>
    </lineage>
</organism>
<dbReference type="Pfam" id="PF00027">
    <property type="entry name" value="cNMP_binding"/>
    <property type="match status" value="1"/>
</dbReference>
<dbReference type="InterPro" id="IPR014710">
    <property type="entry name" value="RmlC-like_jellyroll"/>
</dbReference>
<feature type="region of interest" description="Disordered" evidence="1">
    <location>
        <begin position="29"/>
        <end position="64"/>
    </location>
</feature>
<dbReference type="InterPro" id="IPR018490">
    <property type="entry name" value="cNMP-bd_dom_sf"/>
</dbReference>
<dbReference type="Proteomes" id="UP000187209">
    <property type="component" value="Unassembled WGS sequence"/>
</dbReference>
<dbReference type="PANTHER" id="PTHR11635">
    <property type="entry name" value="CAMP-DEPENDENT PROTEIN KINASE REGULATORY CHAIN"/>
    <property type="match status" value="1"/>
</dbReference>
<dbReference type="SMART" id="SM00100">
    <property type="entry name" value="cNMP"/>
    <property type="match status" value="1"/>
</dbReference>
<dbReference type="GO" id="GO:0030552">
    <property type="term" value="F:cAMP binding"/>
    <property type="evidence" value="ECO:0007669"/>
    <property type="project" value="TreeGrafter"/>
</dbReference>
<accession>A0A1R2AZB6</accession>
<dbReference type="Gene3D" id="2.60.120.10">
    <property type="entry name" value="Jelly Rolls"/>
    <property type="match status" value="2"/>
</dbReference>
<dbReference type="EMBL" id="MPUH01001166">
    <property type="protein sequence ID" value="OMJ69720.1"/>
    <property type="molecule type" value="Genomic_DNA"/>
</dbReference>
<feature type="domain" description="Cyclic nucleotide-binding" evidence="2">
    <location>
        <begin position="223"/>
        <end position="268"/>
    </location>
</feature>
<dbReference type="AlphaFoldDB" id="A0A1R2AZB6"/>
<keyword evidence="4" id="KW-1185">Reference proteome</keyword>
<feature type="domain" description="Cyclic nucleotide-binding" evidence="2">
    <location>
        <begin position="107"/>
        <end position="222"/>
    </location>
</feature>
<evidence type="ECO:0000259" key="2">
    <source>
        <dbReference type="PROSITE" id="PS50042"/>
    </source>
</evidence>
<comment type="caution">
    <text evidence="3">The sequence shown here is derived from an EMBL/GenBank/DDBJ whole genome shotgun (WGS) entry which is preliminary data.</text>
</comment>
<dbReference type="CDD" id="cd00038">
    <property type="entry name" value="CAP_ED"/>
    <property type="match status" value="1"/>
</dbReference>
<sequence length="315" mass="35613">MSKRRQFDIEISGISLSSTKTRNELEELKYERNRVKSPKVPSSSSSSTSGNPIEDPSSPELVTFPHKRPRKAIIPLTSSIGTFSPRYIPKTDSEIAFLIRTLSRSFIFSSLEYNALTSIINTFYSKTFPAGSNVLHKDQESIELYVIKNGKVKIDIDENIYEEVGPGKILGEISLLHNSPQIIEATAVDECECWVLDRDTYVHMVKKNNTDGRAKFRKVFKRIFENLSEENIDNLIDGCKFEVYCTGEVIVKKGANSGKLWVFYEGKVSSFTTESYDYIWETDVKESIVAESTVKSLSLLPETGKRILGDDFISK</sequence>
<evidence type="ECO:0000256" key="1">
    <source>
        <dbReference type="SAM" id="MobiDB-lite"/>
    </source>
</evidence>
<dbReference type="InterPro" id="IPR050503">
    <property type="entry name" value="cAMP-dep_PK_reg_su-like"/>
</dbReference>
<dbReference type="SUPFAM" id="SSF51206">
    <property type="entry name" value="cAMP-binding domain-like"/>
    <property type="match status" value="2"/>
</dbReference>